<comment type="caution">
    <text evidence="2">The sequence shown here is derived from an EMBL/GenBank/DDBJ whole genome shotgun (WGS) entry which is preliminary data.</text>
</comment>
<feature type="transmembrane region" description="Helical" evidence="1">
    <location>
        <begin position="264"/>
        <end position="285"/>
    </location>
</feature>
<dbReference type="EMBL" id="JAOVZR010000001">
    <property type="protein sequence ID" value="MCY0147912.1"/>
    <property type="molecule type" value="Genomic_DNA"/>
</dbReference>
<feature type="transmembrane region" description="Helical" evidence="1">
    <location>
        <begin position="431"/>
        <end position="449"/>
    </location>
</feature>
<evidence type="ECO:0000313" key="2">
    <source>
        <dbReference type="EMBL" id="MCY0147912.1"/>
    </source>
</evidence>
<feature type="transmembrane region" description="Helical" evidence="1">
    <location>
        <begin position="231"/>
        <end position="252"/>
    </location>
</feature>
<feature type="transmembrane region" description="Helical" evidence="1">
    <location>
        <begin position="89"/>
        <end position="107"/>
    </location>
</feature>
<feature type="transmembrane region" description="Helical" evidence="1">
    <location>
        <begin position="292"/>
        <end position="312"/>
    </location>
</feature>
<dbReference type="RefSeq" id="WP_267653506.1">
    <property type="nucleotide sequence ID" value="NZ_JAOVZR010000001.1"/>
</dbReference>
<dbReference type="Proteomes" id="UP001073227">
    <property type="component" value="Unassembled WGS sequence"/>
</dbReference>
<feature type="transmembrane region" description="Helical" evidence="1">
    <location>
        <begin position="173"/>
        <end position="195"/>
    </location>
</feature>
<feature type="transmembrane region" description="Helical" evidence="1">
    <location>
        <begin position="207"/>
        <end position="224"/>
    </location>
</feature>
<protein>
    <recommendedName>
        <fullName evidence="4">Glycosyltransferase RgtA/B/C/D-like domain-containing protein</fullName>
    </recommendedName>
</protein>
<keyword evidence="1" id="KW-1133">Transmembrane helix</keyword>
<evidence type="ECO:0000313" key="3">
    <source>
        <dbReference type="Proteomes" id="UP001073227"/>
    </source>
</evidence>
<feature type="transmembrane region" description="Helical" evidence="1">
    <location>
        <begin position="141"/>
        <end position="161"/>
    </location>
</feature>
<evidence type="ECO:0000256" key="1">
    <source>
        <dbReference type="SAM" id="Phobius"/>
    </source>
</evidence>
<feature type="transmembrane region" description="Helical" evidence="1">
    <location>
        <begin position="20"/>
        <end position="38"/>
    </location>
</feature>
<reference evidence="2" key="1">
    <citation type="submission" date="2022-10" db="EMBL/GenBank/DDBJ databases">
        <title>Hoeflea sp. G2-23, isolated from marine algae.</title>
        <authorList>
            <person name="Kristyanto S."/>
            <person name="Kim J.M."/>
            <person name="Jeon C.O."/>
        </authorList>
    </citation>
    <scope>NUCLEOTIDE SEQUENCE</scope>
    <source>
        <strain evidence="2">G2-23</strain>
    </source>
</reference>
<feature type="transmembrane region" description="Helical" evidence="1">
    <location>
        <begin position="385"/>
        <end position="401"/>
    </location>
</feature>
<organism evidence="2 3">
    <name type="scientific">Hoeflea algicola</name>
    <dbReference type="NCBI Taxonomy" id="2983763"/>
    <lineage>
        <taxon>Bacteria</taxon>
        <taxon>Pseudomonadati</taxon>
        <taxon>Pseudomonadota</taxon>
        <taxon>Alphaproteobacteria</taxon>
        <taxon>Hyphomicrobiales</taxon>
        <taxon>Rhizobiaceae</taxon>
        <taxon>Hoeflea</taxon>
    </lineage>
</organism>
<sequence>MTAIHNGNTKSEKPAVRFRALLLFALCVALLLMLYDIVDGFNVMSDIDDDLRAIQIRLLVEGQSWFDRTIPMIQMPEAYVSPWSRLVDMPYAAIAWILTPALGIDMAPQAAFWIWPPAMLVMLWALLVRTQLLMLDGIAPLRPITLVCCVLLMMPALHEFVPGRIDHHNVQLLLFMLAFLGLGLWTPFGAVLTGISTVASVAVGLELLPLSALLLAAVSLCWMLDRPGSRAFAISLGLSILASTPLLGLALLGPAGLASTQCDAFSAPYAIALAGYGAITVGLAIAPIRIRVIGRGVLLAASGAALMGWLAWRFPLCLEGPYQIIDPLTRSLWFERIEQEKSFLVYYEHGLIAGLIGLGAFVVILAVAAPIVLKTLKMGRSGTSIIYLSAIAASVLALVQIRYLRFAAGFVPLFVPYALIMVARGKSAGRWLLAVVVMVVVIGFGLEALDPAHSRDIDVADYLTDAACLYPDFSVLSRVQPGRILMPPTQALHMMVQLPPRMSVAAVSFHRSAPGMRRVLQVFISPDSESRRKAAEDFDYIAVCRLPIPAAIADDTLFAVLSRGGGWPGLERLSGADDAFQLFRIDHTAFR</sequence>
<gene>
    <name evidence="2" type="ORF">OEG84_09350</name>
</gene>
<feature type="transmembrane region" description="Helical" evidence="1">
    <location>
        <begin position="351"/>
        <end position="373"/>
    </location>
</feature>
<keyword evidence="1" id="KW-0472">Membrane</keyword>
<feature type="transmembrane region" description="Helical" evidence="1">
    <location>
        <begin position="114"/>
        <end position="135"/>
    </location>
</feature>
<name>A0ABT3Z809_9HYPH</name>
<keyword evidence="1" id="KW-0812">Transmembrane</keyword>
<keyword evidence="3" id="KW-1185">Reference proteome</keyword>
<evidence type="ECO:0008006" key="4">
    <source>
        <dbReference type="Google" id="ProtNLM"/>
    </source>
</evidence>
<accession>A0ABT3Z809</accession>
<proteinExistence type="predicted"/>